<dbReference type="STRING" id="78410.A0A0P7BP86"/>
<reference evidence="2 3" key="1">
    <citation type="submission" date="2015-09" db="EMBL/GenBank/DDBJ databases">
        <title>Draft genome of a European isolate of the apple canker pathogen Neonectria ditissima.</title>
        <authorList>
            <person name="Gomez-Cortecero A."/>
            <person name="Harrison R.J."/>
            <person name="Armitage A.D."/>
        </authorList>
    </citation>
    <scope>NUCLEOTIDE SEQUENCE [LARGE SCALE GENOMIC DNA]</scope>
    <source>
        <strain evidence="2 3">R09/05</strain>
    </source>
</reference>
<evidence type="ECO:0000313" key="2">
    <source>
        <dbReference type="EMBL" id="KPM43175.1"/>
    </source>
</evidence>
<dbReference type="InterPro" id="IPR010730">
    <property type="entry name" value="HET"/>
</dbReference>
<proteinExistence type="predicted"/>
<feature type="domain" description="Heterokaryon incompatibility" evidence="1">
    <location>
        <begin position="26"/>
        <end position="176"/>
    </location>
</feature>
<dbReference type="Pfam" id="PF06985">
    <property type="entry name" value="HET"/>
    <property type="match status" value="1"/>
</dbReference>
<dbReference type="AlphaFoldDB" id="A0A0P7BP86"/>
<gene>
    <name evidence="2" type="ORF">AK830_g3397</name>
</gene>
<dbReference type="Proteomes" id="UP000050424">
    <property type="component" value="Unassembled WGS sequence"/>
</dbReference>
<dbReference type="PANTHER" id="PTHR33112">
    <property type="entry name" value="DOMAIN PROTEIN, PUTATIVE-RELATED"/>
    <property type="match status" value="1"/>
</dbReference>
<keyword evidence="3" id="KW-1185">Reference proteome</keyword>
<accession>A0A0P7BP86</accession>
<sequence>MPTRIIEILPVGNSICIRTDVSPAPYAVLSYCWGGPQKITLTQSRVRLSQLSFATDALPPTFQDAVQVCRELGLRYFWADALCIILDDPEDKAIEIGKMASIYQSSYVAIMASRAKSVTEGFLHPRSPFGAGNSAPGFRLPYEAKDGKMGSVVLIEESASQTYVDPLSTRAWAFQEFILSPRILDFGELRTTRVCRSEDTPTDGFASSPLSSWSRRKFHELMSPAPEAVLEAPHQIWSALVQCYMGCSLTIPSDRLPALGGIAQRFNAILNDEYLAGCWKSSIVRLRKRVE</sequence>
<dbReference type="PANTHER" id="PTHR33112:SF16">
    <property type="entry name" value="HETEROKARYON INCOMPATIBILITY DOMAIN-CONTAINING PROTEIN"/>
    <property type="match status" value="1"/>
</dbReference>
<dbReference type="EMBL" id="LKCW01000037">
    <property type="protein sequence ID" value="KPM43175.1"/>
    <property type="molecule type" value="Genomic_DNA"/>
</dbReference>
<evidence type="ECO:0000313" key="3">
    <source>
        <dbReference type="Proteomes" id="UP000050424"/>
    </source>
</evidence>
<name>A0A0P7BP86_9HYPO</name>
<protein>
    <recommendedName>
        <fullName evidence="1">Heterokaryon incompatibility domain-containing protein</fullName>
    </recommendedName>
</protein>
<dbReference type="OrthoDB" id="5125733at2759"/>
<organism evidence="2 3">
    <name type="scientific">Neonectria ditissima</name>
    <dbReference type="NCBI Taxonomy" id="78410"/>
    <lineage>
        <taxon>Eukaryota</taxon>
        <taxon>Fungi</taxon>
        <taxon>Dikarya</taxon>
        <taxon>Ascomycota</taxon>
        <taxon>Pezizomycotina</taxon>
        <taxon>Sordariomycetes</taxon>
        <taxon>Hypocreomycetidae</taxon>
        <taxon>Hypocreales</taxon>
        <taxon>Nectriaceae</taxon>
        <taxon>Neonectria</taxon>
    </lineage>
</organism>
<comment type="caution">
    <text evidence="2">The sequence shown here is derived from an EMBL/GenBank/DDBJ whole genome shotgun (WGS) entry which is preliminary data.</text>
</comment>
<evidence type="ECO:0000259" key="1">
    <source>
        <dbReference type="Pfam" id="PF06985"/>
    </source>
</evidence>